<name>A0A392T030_9FABA</name>
<proteinExistence type="predicted"/>
<sequence>MYSSDDVEILKRLAETPNTGKEKITQQGEYESLHRDIIAGFGK</sequence>
<dbReference type="AlphaFoldDB" id="A0A392T030"/>
<evidence type="ECO:0000313" key="2">
    <source>
        <dbReference type="Proteomes" id="UP000265520"/>
    </source>
</evidence>
<comment type="caution">
    <text evidence="1">The sequence shown here is derived from an EMBL/GenBank/DDBJ whole genome shotgun (WGS) entry which is preliminary data.</text>
</comment>
<accession>A0A392T030</accession>
<feature type="non-terminal residue" evidence="1">
    <location>
        <position position="43"/>
    </location>
</feature>
<organism evidence="1 2">
    <name type="scientific">Trifolium medium</name>
    <dbReference type="NCBI Taxonomy" id="97028"/>
    <lineage>
        <taxon>Eukaryota</taxon>
        <taxon>Viridiplantae</taxon>
        <taxon>Streptophyta</taxon>
        <taxon>Embryophyta</taxon>
        <taxon>Tracheophyta</taxon>
        <taxon>Spermatophyta</taxon>
        <taxon>Magnoliopsida</taxon>
        <taxon>eudicotyledons</taxon>
        <taxon>Gunneridae</taxon>
        <taxon>Pentapetalae</taxon>
        <taxon>rosids</taxon>
        <taxon>fabids</taxon>
        <taxon>Fabales</taxon>
        <taxon>Fabaceae</taxon>
        <taxon>Papilionoideae</taxon>
        <taxon>50 kb inversion clade</taxon>
        <taxon>NPAAA clade</taxon>
        <taxon>Hologalegina</taxon>
        <taxon>IRL clade</taxon>
        <taxon>Trifolieae</taxon>
        <taxon>Trifolium</taxon>
    </lineage>
</organism>
<keyword evidence="2" id="KW-1185">Reference proteome</keyword>
<evidence type="ECO:0000313" key="1">
    <source>
        <dbReference type="EMBL" id="MCI54132.1"/>
    </source>
</evidence>
<dbReference type="EMBL" id="LXQA010474709">
    <property type="protein sequence ID" value="MCI54132.1"/>
    <property type="molecule type" value="Genomic_DNA"/>
</dbReference>
<dbReference type="Proteomes" id="UP000265520">
    <property type="component" value="Unassembled WGS sequence"/>
</dbReference>
<protein>
    <submittedName>
        <fullName evidence="1">Uncharacterized protein</fullName>
    </submittedName>
</protein>
<reference evidence="1 2" key="1">
    <citation type="journal article" date="2018" name="Front. Plant Sci.">
        <title>Red Clover (Trifolium pratense) and Zigzag Clover (T. medium) - A Picture of Genomic Similarities and Differences.</title>
        <authorList>
            <person name="Dluhosova J."/>
            <person name="Istvanek J."/>
            <person name="Nedelnik J."/>
            <person name="Repkova J."/>
        </authorList>
    </citation>
    <scope>NUCLEOTIDE SEQUENCE [LARGE SCALE GENOMIC DNA]</scope>
    <source>
        <strain evidence="2">cv. 10/8</strain>
        <tissue evidence="1">Leaf</tissue>
    </source>
</reference>